<dbReference type="Pfam" id="PF06220">
    <property type="entry name" value="zf-U1"/>
    <property type="match status" value="1"/>
</dbReference>
<keyword evidence="7 10" id="KW-0687">Ribonucleoprotein</keyword>
<feature type="domain" description="Matrin-type" evidence="9">
    <location>
        <begin position="45"/>
        <end position="77"/>
    </location>
</feature>
<keyword evidence="6" id="KW-0539">Nucleus</keyword>
<dbReference type="InterPro" id="IPR013085">
    <property type="entry name" value="U1-CZ_Znf_C2H2"/>
</dbReference>
<evidence type="ECO:0000256" key="6">
    <source>
        <dbReference type="ARBA" id="ARBA00023242"/>
    </source>
</evidence>
<evidence type="ECO:0000313" key="10">
    <source>
        <dbReference type="EMBL" id="ELK12573.1"/>
    </source>
</evidence>
<dbReference type="InParanoid" id="L5KPJ8"/>
<comment type="subcellular location">
    <subcellularLocation>
        <location evidence="1">Nucleus</location>
    </subcellularLocation>
</comment>
<evidence type="ECO:0000256" key="2">
    <source>
        <dbReference type="ARBA" id="ARBA00022723"/>
    </source>
</evidence>
<keyword evidence="2" id="KW-0479">Metal-binding</keyword>
<dbReference type="InterPro" id="IPR017340">
    <property type="entry name" value="U1_snRNP-C"/>
</dbReference>
<dbReference type="SUPFAM" id="SSF57667">
    <property type="entry name" value="beta-beta-alpha zinc fingers"/>
    <property type="match status" value="1"/>
</dbReference>
<dbReference type="InterPro" id="IPR003604">
    <property type="entry name" value="Matrin/U1-like-C_Znf_C2H2"/>
</dbReference>
<dbReference type="Proteomes" id="UP000010552">
    <property type="component" value="Unassembled WGS sequence"/>
</dbReference>
<accession>L5KPJ8</accession>
<dbReference type="EMBL" id="KB030660">
    <property type="protein sequence ID" value="ELK12573.1"/>
    <property type="molecule type" value="Genomic_DNA"/>
</dbReference>
<dbReference type="PROSITE" id="PS50171">
    <property type="entry name" value="ZF_MATRIN"/>
    <property type="match status" value="1"/>
</dbReference>
<proteinExistence type="predicted"/>
<keyword evidence="11" id="KW-1185">Reference proteome</keyword>
<keyword evidence="5" id="KW-0694">RNA-binding</keyword>
<reference evidence="11" key="1">
    <citation type="journal article" date="2013" name="Science">
        <title>Comparative analysis of bat genomes provides insight into the evolution of flight and immunity.</title>
        <authorList>
            <person name="Zhang G."/>
            <person name="Cowled C."/>
            <person name="Shi Z."/>
            <person name="Huang Z."/>
            <person name="Bishop-Lilly K.A."/>
            <person name="Fang X."/>
            <person name="Wynne J.W."/>
            <person name="Xiong Z."/>
            <person name="Baker M.L."/>
            <person name="Zhao W."/>
            <person name="Tachedjian M."/>
            <person name="Zhu Y."/>
            <person name="Zhou P."/>
            <person name="Jiang X."/>
            <person name="Ng J."/>
            <person name="Yang L."/>
            <person name="Wu L."/>
            <person name="Xiao J."/>
            <person name="Feng Y."/>
            <person name="Chen Y."/>
            <person name="Sun X."/>
            <person name="Zhang Y."/>
            <person name="Marsh G.A."/>
            <person name="Crameri G."/>
            <person name="Broder C.C."/>
            <person name="Frey K.G."/>
            <person name="Wang L.F."/>
            <person name="Wang J."/>
        </authorList>
    </citation>
    <scope>NUCLEOTIDE SEQUENCE [LARGE SCALE GENOMIC DNA]</scope>
</reference>
<dbReference type="STRING" id="9402.L5KPJ8"/>
<keyword evidence="4" id="KW-0862">Zinc</keyword>
<dbReference type="PANTHER" id="PTHR31148:SF1">
    <property type="entry name" value="U1 SMALL NUCLEAR RIBONUCLEOPROTEIN C"/>
    <property type="match status" value="1"/>
</dbReference>
<evidence type="ECO:0000256" key="8">
    <source>
        <dbReference type="ARBA" id="ARBA00046357"/>
    </source>
</evidence>
<dbReference type="FunFam" id="3.30.160.60:FF:000059">
    <property type="entry name" value="U1 small nuclear ribonucleoprotein C"/>
    <property type="match status" value="1"/>
</dbReference>
<dbReference type="AlphaFoldDB" id="L5KPJ8"/>
<dbReference type="InterPro" id="IPR036236">
    <property type="entry name" value="Znf_C2H2_sf"/>
</dbReference>
<dbReference type="InterPro" id="IPR000690">
    <property type="entry name" value="Matrin/U1-C_Znf_C2H2"/>
</dbReference>
<evidence type="ECO:0000256" key="5">
    <source>
        <dbReference type="ARBA" id="ARBA00022884"/>
    </source>
</evidence>
<evidence type="ECO:0000256" key="1">
    <source>
        <dbReference type="ARBA" id="ARBA00004123"/>
    </source>
</evidence>
<keyword evidence="3" id="KW-0863">Zinc-finger</keyword>
<dbReference type="PANTHER" id="PTHR31148">
    <property type="entry name" value="U1 SMALL NUCLEAR RIBONUCLEOPROTEIN C"/>
    <property type="match status" value="1"/>
</dbReference>
<sequence>MKFYVCRSSACSQPLQVQLRVKIALTKISKKNKVANGLQSNMLKFYCDYCDTYLTHDPPSVRKTHCNGRRHKENVKVYYQKRIEEQAQSLIEKTTVAFQQGKMPPIPFSAPPPARAMIPPPPSLPGPSCPGMMLAP</sequence>
<dbReference type="GO" id="GO:0008270">
    <property type="term" value="F:zinc ion binding"/>
    <property type="evidence" value="ECO:0007669"/>
    <property type="project" value="UniProtKB-KW"/>
</dbReference>
<dbReference type="GO" id="GO:0005685">
    <property type="term" value="C:U1 snRNP"/>
    <property type="evidence" value="ECO:0007669"/>
    <property type="project" value="InterPro"/>
</dbReference>
<evidence type="ECO:0000256" key="4">
    <source>
        <dbReference type="ARBA" id="ARBA00022833"/>
    </source>
</evidence>
<dbReference type="SMART" id="SM00451">
    <property type="entry name" value="ZnF_U1"/>
    <property type="match status" value="1"/>
</dbReference>
<evidence type="ECO:0000256" key="7">
    <source>
        <dbReference type="ARBA" id="ARBA00023274"/>
    </source>
</evidence>
<dbReference type="GO" id="GO:0030627">
    <property type="term" value="F:pre-mRNA 5'-splice site binding"/>
    <property type="evidence" value="ECO:0007669"/>
    <property type="project" value="InterPro"/>
</dbReference>
<comment type="subunit">
    <text evidence="8">Component of the U1 snRNP. The U1 snRNP is composed of the U1 snRNA and the 7 core Sm proteins SNRPB, SNRPD1, SNRPD2, SNRPD3, SNRPE, SNRPF and SNRPG that assemble in a heptameric protein ring on the Sm site of the small nuclear RNA to form the core snRNP, and at least 3 U1 snRNP-specific proteins SNRNP70/U1-70K, SNRPA/U1-A and SNRPC/U1-C. SNRPC/U1-C interacts with U1 snRNA and the 5' splice-site region of the pre-mRNA. Interacts (via N-terminus) with TIA1 (via C-terminus); thereby promoting spliceosomal U1 snRNP recruitment to 5' splice sites.</text>
</comment>
<dbReference type="Gene3D" id="3.30.160.60">
    <property type="entry name" value="Classic Zinc Finger"/>
    <property type="match status" value="1"/>
</dbReference>
<name>L5KPJ8_PTEAL</name>
<evidence type="ECO:0000256" key="3">
    <source>
        <dbReference type="ARBA" id="ARBA00022771"/>
    </source>
</evidence>
<dbReference type="GO" id="GO:0000395">
    <property type="term" value="P:mRNA 5'-splice site recognition"/>
    <property type="evidence" value="ECO:0007669"/>
    <property type="project" value="InterPro"/>
</dbReference>
<organism evidence="10 11">
    <name type="scientific">Pteropus alecto</name>
    <name type="common">Black flying fox</name>
    <dbReference type="NCBI Taxonomy" id="9402"/>
    <lineage>
        <taxon>Eukaryota</taxon>
        <taxon>Metazoa</taxon>
        <taxon>Chordata</taxon>
        <taxon>Craniata</taxon>
        <taxon>Vertebrata</taxon>
        <taxon>Euteleostomi</taxon>
        <taxon>Mammalia</taxon>
        <taxon>Eutheria</taxon>
        <taxon>Laurasiatheria</taxon>
        <taxon>Chiroptera</taxon>
        <taxon>Yinpterochiroptera</taxon>
        <taxon>Pteropodoidea</taxon>
        <taxon>Pteropodidae</taxon>
        <taxon>Pteropodinae</taxon>
        <taxon>Pteropus</taxon>
    </lineage>
</organism>
<evidence type="ECO:0000313" key="11">
    <source>
        <dbReference type="Proteomes" id="UP000010552"/>
    </source>
</evidence>
<gene>
    <name evidence="10" type="ORF">PAL_GLEAN10021816</name>
</gene>
<protein>
    <submittedName>
        <fullName evidence="10">U1 small nuclear ribonucleoprotein C</fullName>
    </submittedName>
</protein>
<evidence type="ECO:0000259" key="9">
    <source>
        <dbReference type="PROSITE" id="PS50171"/>
    </source>
</evidence>